<protein>
    <recommendedName>
        <fullName evidence="3">Protein kinase domain-containing protein</fullName>
    </recommendedName>
</protein>
<keyword evidence="2" id="KW-1185">Reference proteome</keyword>
<dbReference type="AlphaFoldDB" id="A0A6A5X3Z5"/>
<reference evidence="1" key="1">
    <citation type="journal article" date="2020" name="Stud. Mycol.">
        <title>101 Dothideomycetes genomes: a test case for predicting lifestyles and emergence of pathogens.</title>
        <authorList>
            <person name="Haridas S."/>
            <person name="Albert R."/>
            <person name="Binder M."/>
            <person name="Bloem J."/>
            <person name="Labutti K."/>
            <person name="Salamov A."/>
            <person name="Andreopoulos B."/>
            <person name="Baker S."/>
            <person name="Barry K."/>
            <person name="Bills G."/>
            <person name="Bluhm B."/>
            <person name="Cannon C."/>
            <person name="Castanera R."/>
            <person name="Culley D."/>
            <person name="Daum C."/>
            <person name="Ezra D."/>
            <person name="Gonzalez J."/>
            <person name="Henrissat B."/>
            <person name="Kuo A."/>
            <person name="Liang C."/>
            <person name="Lipzen A."/>
            <person name="Lutzoni F."/>
            <person name="Magnuson J."/>
            <person name="Mondo S."/>
            <person name="Nolan M."/>
            <person name="Ohm R."/>
            <person name="Pangilinan J."/>
            <person name="Park H.-J."/>
            <person name="Ramirez L."/>
            <person name="Alfaro M."/>
            <person name="Sun H."/>
            <person name="Tritt A."/>
            <person name="Yoshinaga Y."/>
            <person name="Zwiers L.-H."/>
            <person name="Turgeon B."/>
            <person name="Goodwin S."/>
            <person name="Spatafora J."/>
            <person name="Crous P."/>
            <person name="Grigoriev I."/>
        </authorList>
    </citation>
    <scope>NUCLEOTIDE SEQUENCE</scope>
    <source>
        <strain evidence="1">CBS 123094</strain>
    </source>
</reference>
<evidence type="ECO:0000313" key="2">
    <source>
        <dbReference type="Proteomes" id="UP000799779"/>
    </source>
</evidence>
<evidence type="ECO:0000313" key="1">
    <source>
        <dbReference type="EMBL" id="KAF2007658.1"/>
    </source>
</evidence>
<gene>
    <name evidence="1" type="ORF">P154DRAFT_568494</name>
</gene>
<dbReference type="EMBL" id="ML977556">
    <property type="protein sequence ID" value="KAF2007658.1"/>
    <property type="molecule type" value="Genomic_DNA"/>
</dbReference>
<proteinExistence type="predicted"/>
<name>A0A6A5X3Z5_9PLEO</name>
<dbReference type="Proteomes" id="UP000799779">
    <property type="component" value="Unassembled WGS sequence"/>
</dbReference>
<sequence>MQWWMLAPLFAKFNDGTVNHYVLQSKHILLYLPLILPDHPLNPVAPPKYGGSGTVFMVRIHEEHHGFTETPHWRRGFAAKQQNSHEHRVAYNSEIEIFKRFTQRHVHNYIITLLVSYKQFEKFHLIIYRAEGASLNSEKQFNRCPKSFTKMYYGWLSNV</sequence>
<evidence type="ECO:0008006" key="3">
    <source>
        <dbReference type="Google" id="ProtNLM"/>
    </source>
</evidence>
<accession>A0A6A5X3Z5</accession>
<dbReference type="OrthoDB" id="1046782at2759"/>
<organism evidence="1 2">
    <name type="scientific">Amniculicola lignicola CBS 123094</name>
    <dbReference type="NCBI Taxonomy" id="1392246"/>
    <lineage>
        <taxon>Eukaryota</taxon>
        <taxon>Fungi</taxon>
        <taxon>Dikarya</taxon>
        <taxon>Ascomycota</taxon>
        <taxon>Pezizomycotina</taxon>
        <taxon>Dothideomycetes</taxon>
        <taxon>Pleosporomycetidae</taxon>
        <taxon>Pleosporales</taxon>
        <taxon>Amniculicolaceae</taxon>
        <taxon>Amniculicola</taxon>
    </lineage>
</organism>